<protein>
    <submittedName>
        <fullName evidence="1">ORF132</fullName>
    </submittedName>
</protein>
<organism evidence="1 2">
    <name type="scientific">Ranid herpesvirus 2</name>
    <dbReference type="NCBI Taxonomy" id="389214"/>
    <lineage>
        <taxon>Viruses</taxon>
        <taxon>Duplodnaviria</taxon>
        <taxon>Heunggongvirae</taxon>
        <taxon>Peploviricota</taxon>
        <taxon>Herviviricetes</taxon>
        <taxon>Herpesvirales</taxon>
        <taxon>Alloherpesviridae</taxon>
        <taxon>Batravirus</taxon>
        <taxon>Batravirus ranidallo2</taxon>
    </lineage>
</organism>
<name>Q14VX4_9VIRU</name>
<evidence type="ECO:0000313" key="1">
    <source>
        <dbReference type="EMBL" id="ABG25652.1"/>
    </source>
</evidence>
<dbReference type="Proteomes" id="UP000120576">
    <property type="component" value="Genome"/>
</dbReference>
<dbReference type="KEGG" id="vg:5179440"/>
<dbReference type="GeneID" id="5179440"/>
<reference evidence="1 2" key="1">
    <citation type="journal article" date="2006" name="J. Gen. Virol.">
        <title>Genome sequences of two frog herpesviruses.</title>
        <authorList>
            <person name="Davison A.J."/>
            <person name="Cunningham C."/>
            <person name="Sauerbier W."/>
            <person name="McKinnell R.G."/>
        </authorList>
    </citation>
    <scope>NUCLEOTIDE SEQUENCE [LARGE SCALE GENOMIC DNA]</scope>
    <source>
        <strain evidence="1">ATCC VR-568</strain>
    </source>
</reference>
<evidence type="ECO:0000313" key="2">
    <source>
        <dbReference type="Proteomes" id="UP000120576"/>
    </source>
</evidence>
<keyword evidence="2" id="KW-1185">Reference proteome</keyword>
<sequence length="293" mass="33544">MWLLTCAVFFSFLAPCACHLWFVRVYSAGERFEVVLNHEQRQLNQPFQSLQIYFPNGSLLLSYNYLEVLRVVEMWPTTSKKISYNLLTEHLILNDLTSEEEGAYGYRMRRGYRSLRVDDISGFVFLAYGVTDMHSLIHMPQHIYVTPTNFYNPANVAMAALCTQDLVLPQKGLVFPFACSTLPGSVPLFCIEESCRSLHKNSAAPLLGRMKRGVTLLSTENYVNNRTLGAWMRKSADYELYTHSYMRYRGKVQITRQVDKGACIQLKMVETRLKLLPVGRTVTIARALITLPC</sequence>
<accession>Q14VX4</accession>
<dbReference type="EMBL" id="DQ665652">
    <property type="protein sequence ID" value="ABG25652.1"/>
    <property type="molecule type" value="Genomic_DNA"/>
</dbReference>
<dbReference type="RefSeq" id="YP_656640.1">
    <property type="nucleotide sequence ID" value="NC_008210.1"/>
</dbReference>
<proteinExistence type="predicted"/>